<protein>
    <submittedName>
        <fullName evidence="1">Uncharacterized protein</fullName>
    </submittedName>
</protein>
<name>A0ACC3SHZ8_9PEZI</name>
<evidence type="ECO:0000313" key="1">
    <source>
        <dbReference type="EMBL" id="KAK8215126.1"/>
    </source>
</evidence>
<comment type="caution">
    <text evidence="1">The sequence shown here is derived from an EMBL/GenBank/DDBJ whole genome shotgun (WGS) entry which is preliminary data.</text>
</comment>
<accession>A0ACC3SHZ8</accession>
<sequence length="402" mass="44568">MRRFASDMSIHRSKYAAVVVGGGPAGITVVGNLLEQKKTPILWVDGKFEAGRVNRSYREVPSNTKTKLFIDFAEAVAPFRKIIDETPSPHAIDYLRKLDQDQGCHLAHAADMLLMLTEGLKRTPGVEIRRGRVTSASIDPAKGWSVHVDQSPEKPSEVISSRLILCTGSSPTDTPLPLEVKGMQSLHLDTALSPSLLSKELSANKEVTVAVIGASHSAILILMNLYNLASTSHSKLHIRWFTRHPLRYAEFMDGWILRDNTGLKGAAAAWARQNLEPEVFDNSPVSKFVEKISYKREHEFETYQQHLPGCQYYVQAIGYMRDPLPTLTQGDSNGAEITPYYNHGDGSFSTGPGEGEGEKIPGLYGAGIAWPERVTDPQGNVEYAVGFWKFMRFVKKVVGQWN</sequence>
<keyword evidence="2" id="KW-1185">Reference proteome</keyword>
<dbReference type="EMBL" id="JAMKPW020000009">
    <property type="protein sequence ID" value="KAK8215126.1"/>
    <property type="molecule type" value="Genomic_DNA"/>
</dbReference>
<gene>
    <name evidence="1" type="ORF">M8818_002136</name>
</gene>
<evidence type="ECO:0000313" key="2">
    <source>
        <dbReference type="Proteomes" id="UP001320706"/>
    </source>
</evidence>
<dbReference type="Proteomes" id="UP001320706">
    <property type="component" value="Unassembled WGS sequence"/>
</dbReference>
<organism evidence="1 2">
    <name type="scientific">Zalaria obscura</name>
    <dbReference type="NCBI Taxonomy" id="2024903"/>
    <lineage>
        <taxon>Eukaryota</taxon>
        <taxon>Fungi</taxon>
        <taxon>Dikarya</taxon>
        <taxon>Ascomycota</taxon>
        <taxon>Pezizomycotina</taxon>
        <taxon>Dothideomycetes</taxon>
        <taxon>Dothideomycetidae</taxon>
        <taxon>Dothideales</taxon>
        <taxon>Zalariaceae</taxon>
        <taxon>Zalaria</taxon>
    </lineage>
</organism>
<reference evidence="1" key="1">
    <citation type="submission" date="2024-02" db="EMBL/GenBank/DDBJ databases">
        <title>Metagenome Assembled Genome of Zalaria obscura JY119.</title>
        <authorList>
            <person name="Vighnesh L."/>
            <person name="Jagadeeshwari U."/>
            <person name="Venkata Ramana C."/>
            <person name="Sasikala C."/>
        </authorList>
    </citation>
    <scope>NUCLEOTIDE SEQUENCE</scope>
    <source>
        <strain evidence="1">JY119</strain>
    </source>
</reference>
<proteinExistence type="predicted"/>